<dbReference type="InterPro" id="IPR036680">
    <property type="entry name" value="SPOR-like_sf"/>
</dbReference>
<organism evidence="3 4">
    <name type="scientific">Pontibacter saemangeumensis</name>
    <dbReference type="NCBI Taxonomy" id="1084525"/>
    <lineage>
        <taxon>Bacteria</taxon>
        <taxon>Pseudomonadati</taxon>
        <taxon>Bacteroidota</taxon>
        <taxon>Cytophagia</taxon>
        <taxon>Cytophagales</taxon>
        <taxon>Hymenobacteraceae</taxon>
        <taxon>Pontibacter</taxon>
    </lineage>
</organism>
<evidence type="ECO:0000259" key="2">
    <source>
        <dbReference type="PROSITE" id="PS51724"/>
    </source>
</evidence>
<evidence type="ECO:0000313" key="4">
    <source>
        <dbReference type="Proteomes" id="UP001500552"/>
    </source>
</evidence>
<dbReference type="EMBL" id="BAABHC010000004">
    <property type="protein sequence ID" value="GAA4427794.1"/>
    <property type="molecule type" value="Genomic_DNA"/>
</dbReference>
<reference evidence="4" key="1">
    <citation type="journal article" date="2019" name="Int. J. Syst. Evol. Microbiol.">
        <title>The Global Catalogue of Microorganisms (GCM) 10K type strain sequencing project: providing services to taxonomists for standard genome sequencing and annotation.</title>
        <authorList>
            <consortium name="The Broad Institute Genomics Platform"/>
            <consortium name="The Broad Institute Genome Sequencing Center for Infectious Disease"/>
            <person name="Wu L."/>
            <person name="Ma J."/>
        </authorList>
    </citation>
    <scope>NUCLEOTIDE SEQUENCE [LARGE SCALE GENOMIC DNA]</scope>
    <source>
        <strain evidence="4">JCM 17926</strain>
    </source>
</reference>
<feature type="transmembrane region" description="Helical" evidence="1">
    <location>
        <begin position="170"/>
        <end position="190"/>
    </location>
</feature>
<dbReference type="InterPro" id="IPR040495">
    <property type="entry name" value="HU-CCDC81_bac_1"/>
</dbReference>
<dbReference type="Proteomes" id="UP001500552">
    <property type="component" value="Unassembled WGS sequence"/>
</dbReference>
<keyword evidence="4" id="KW-1185">Reference proteome</keyword>
<comment type="caution">
    <text evidence="3">The sequence shown here is derived from an EMBL/GenBank/DDBJ whole genome shotgun (WGS) entry which is preliminary data.</text>
</comment>
<protein>
    <submittedName>
        <fullName evidence="3">SPOR domain-containing protein</fullName>
    </submittedName>
</protein>
<dbReference type="RefSeq" id="WP_345157429.1">
    <property type="nucleotide sequence ID" value="NZ_BAABHC010000004.1"/>
</dbReference>
<name>A0ABP8LEQ2_9BACT</name>
<dbReference type="Pfam" id="PF05036">
    <property type="entry name" value="SPOR"/>
    <property type="match status" value="1"/>
</dbReference>
<dbReference type="InterPro" id="IPR007730">
    <property type="entry name" value="SPOR-like_dom"/>
</dbReference>
<dbReference type="Gene3D" id="3.30.70.1070">
    <property type="entry name" value="Sporulation related repeat"/>
    <property type="match status" value="1"/>
</dbReference>
<keyword evidence="1" id="KW-0812">Transmembrane</keyword>
<dbReference type="SUPFAM" id="SSF110997">
    <property type="entry name" value="Sporulation related repeat"/>
    <property type="match status" value="1"/>
</dbReference>
<accession>A0ABP8LEQ2</accession>
<evidence type="ECO:0000256" key="1">
    <source>
        <dbReference type="SAM" id="Phobius"/>
    </source>
</evidence>
<dbReference type="PROSITE" id="PS51724">
    <property type="entry name" value="SPOR"/>
    <property type="match status" value="1"/>
</dbReference>
<feature type="domain" description="SPOR" evidence="2">
    <location>
        <begin position="306"/>
        <end position="384"/>
    </location>
</feature>
<proteinExistence type="predicted"/>
<evidence type="ECO:0000313" key="3">
    <source>
        <dbReference type="EMBL" id="GAA4427794.1"/>
    </source>
</evidence>
<dbReference type="InterPro" id="IPR041268">
    <property type="entry name" value="HU-CCDC81_bac_2"/>
</dbReference>
<keyword evidence="1" id="KW-1133">Transmembrane helix</keyword>
<dbReference type="Pfam" id="PF18175">
    <property type="entry name" value="HU-CCDC81_bac_2"/>
    <property type="match status" value="1"/>
</dbReference>
<dbReference type="Pfam" id="PF18174">
    <property type="entry name" value="HU-CCDC81_bac_1"/>
    <property type="match status" value="1"/>
</dbReference>
<keyword evidence="1" id="KW-0472">Membrane</keyword>
<gene>
    <name evidence="3" type="ORF">GCM10023188_11310</name>
</gene>
<sequence>MVEKHIKSLLYDHDCVIIPEFGGLITRYVSAKINPVKHAFAPPSKKIAFNEKLVLNDGLLISTIAYHNNISLEEAQQLVASFVHQAKTHLQTDKRYDLSGIGVFRYSQEHKIEFEYVEGDNLLEASFGLPELVARPVRVEEPAVLRALIKERQQEHQLQRQPLRKRLKRAYNVAAGLALAGLTGTALYFLSLQADYNISSLNPVSLFNSSYAAGTDAAANRYAADFVPFTQDEKHSTYISILPGAATVAADEDIENEASPAGTVTDASESSALDESAYNAVNQQVNSSEEVSDEVVKPKEEVLTINAKTGRSYIIIGGYSTSGNAEVRREAVRKEGYDSKMLLPGQNAKLYRVSIADFATPDEAKAALKSYRKSFGETIWVLNY</sequence>